<dbReference type="Proteomes" id="UP000030764">
    <property type="component" value="Unassembled WGS sequence"/>
</dbReference>
<keyword evidence="3" id="KW-1185">Reference proteome</keyword>
<gene>
    <name evidence="1" type="ORF">M513_00028</name>
    <name evidence="2" type="ORF">M514_00028</name>
</gene>
<name>A0A085NTU1_9BILA</name>
<dbReference type="Proteomes" id="UP000030758">
    <property type="component" value="Unassembled WGS sequence"/>
</dbReference>
<evidence type="ECO:0000313" key="1">
    <source>
        <dbReference type="EMBL" id="KFD58865.1"/>
    </source>
</evidence>
<dbReference type="AlphaFoldDB" id="A0A085NTU1"/>
<protein>
    <submittedName>
        <fullName evidence="2">Uncharacterized protein</fullName>
    </submittedName>
</protein>
<reference evidence="2 3" key="1">
    <citation type="journal article" date="2014" name="Nat. Genet.">
        <title>Genome and transcriptome of the porcine whipworm Trichuris suis.</title>
        <authorList>
            <person name="Jex A.R."/>
            <person name="Nejsum P."/>
            <person name="Schwarz E.M."/>
            <person name="Hu L."/>
            <person name="Young N.D."/>
            <person name="Hall R.S."/>
            <person name="Korhonen P.K."/>
            <person name="Liao S."/>
            <person name="Thamsborg S."/>
            <person name="Xia J."/>
            <person name="Xu P."/>
            <person name="Wang S."/>
            <person name="Scheerlinck J.P."/>
            <person name="Hofmann A."/>
            <person name="Sternberg P.W."/>
            <person name="Wang J."/>
            <person name="Gasser R.B."/>
        </authorList>
    </citation>
    <scope>NUCLEOTIDE SEQUENCE [LARGE SCALE GENOMIC DNA]</scope>
    <source>
        <strain evidence="2">DCEP-RM93F</strain>
        <strain evidence="1">DCEP-RM93M</strain>
    </source>
</reference>
<accession>A0A085NTU1</accession>
<sequence length="59" mass="6594">MKNRTDEPKAAASKRLIENPSSKCITGSMQLVGVVTAHMVHVISNWYIGTLESRHKSQR</sequence>
<organism evidence="2">
    <name type="scientific">Trichuris suis</name>
    <name type="common">pig whipworm</name>
    <dbReference type="NCBI Taxonomy" id="68888"/>
    <lineage>
        <taxon>Eukaryota</taxon>
        <taxon>Metazoa</taxon>
        <taxon>Ecdysozoa</taxon>
        <taxon>Nematoda</taxon>
        <taxon>Enoplea</taxon>
        <taxon>Dorylaimia</taxon>
        <taxon>Trichinellida</taxon>
        <taxon>Trichuridae</taxon>
        <taxon>Trichuris</taxon>
    </lineage>
</organism>
<proteinExistence type="predicted"/>
<evidence type="ECO:0000313" key="3">
    <source>
        <dbReference type="Proteomes" id="UP000030764"/>
    </source>
</evidence>
<dbReference type="EMBL" id="KL363182">
    <property type="protein sequence ID" value="KFD58865.1"/>
    <property type="molecule type" value="Genomic_DNA"/>
</dbReference>
<dbReference type="EMBL" id="KL367475">
    <property type="protein sequence ID" value="KFD72887.1"/>
    <property type="molecule type" value="Genomic_DNA"/>
</dbReference>
<evidence type="ECO:0000313" key="2">
    <source>
        <dbReference type="EMBL" id="KFD72887.1"/>
    </source>
</evidence>